<sequence>MPPDLARGIVRAQMAMIDDPEPVTTDVRRLLGRPARTYARWAWDHAADFR</sequence>
<comment type="caution">
    <text evidence="1">The sequence shown here is derived from an EMBL/GenBank/DDBJ whole genome shotgun (WGS) entry which is preliminary data.</text>
</comment>
<organism evidence="1 2">
    <name type="scientific">Actinomycetospora cinnamomea</name>
    <dbReference type="NCBI Taxonomy" id="663609"/>
    <lineage>
        <taxon>Bacteria</taxon>
        <taxon>Bacillati</taxon>
        <taxon>Actinomycetota</taxon>
        <taxon>Actinomycetes</taxon>
        <taxon>Pseudonocardiales</taxon>
        <taxon>Pseudonocardiaceae</taxon>
        <taxon>Actinomycetospora</taxon>
    </lineage>
</organism>
<name>A0A2U1FAA0_9PSEU</name>
<evidence type="ECO:0000313" key="1">
    <source>
        <dbReference type="EMBL" id="PVZ09113.1"/>
    </source>
</evidence>
<protein>
    <recommendedName>
        <fullName evidence="3">NmrA-like family protein</fullName>
    </recommendedName>
</protein>
<dbReference type="EMBL" id="QEKW01000007">
    <property type="protein sequence ID" value="PVZ09113.1"/>
    <property type="molecule type" value="Genomic_DNA"/>
</dbReference>
<gene>
    <name evidence="1" type="ORF">C8D89_107277</name>
</gene>
<evidence type="ECO:0000313" key="2">
    <source>
        <dbReference type="Proteomes" id="UP000245639"/>
    </source>
</evidence>
<accession>A0A2U1FAA0</accession>
<dbReference type="Proteomes" id="UP000245639">
    <property type="component" value="Unassembled WGS sequence"/>
</dbReference>
<dbReference type="AlphaFoldDB" id="A0A2U1FAA0"/>
<keyword evidence="2" id="KW-1185">Reference proteome</keyword>
<evidence type="ECO:0008006" key="3">
    <source>
        <dbReference type="Google" id="ProtNLM"/>
    </source>
</evidence>
<reference evidence="1 2" key="1">
    <citation type="submission" date="2018-04" db="EMBL/GenBank/DDBJ databases">
        <title>Genomic Encyclopedia of Type Strains, Phase IV (KMG-IV): sequencing the most valuable type-strain genomes for metagenomic binning, comparative biology and taxonomic classification.</title>
        <authorList>
            <person name="Goeker M."/>
        </authorList>
    </citation>
    <scope>NUCLEOTIDE SEQUENCE [LARGE SCALE GENOMIC DNA]</scope>
    <source>
        <strain evidence="1 2">DSM 45771</strain>
    </source>
</reference>
<proteinExistence type="predicted"/>